<name>A0A1I4LI39_9RHOB</name>
<dbReference type="InterPro" id="IPR037401">
    <property type="entry name" value="SnoaL-like"/>
</dbReference>
<keyword evidence="3" id="KW-1185">Reference proteome</keyword>
<dbReference type="RefSeq" id="WP_207502933.1">
    <property type="nucleotide sequence ID" value="NZ_FOTQ01000002.1"/>
</dbReference>
<dbReference type="EMBL" id="FOTQ01000002">
    <property type="protein sequence ID" value="SFL90768.1"/>
    <property type="molecule type" value="Genomic_DNA"/>
</dbReference>
<dbReference type="Proteomes" id="UP000199144">
    <property type="component" value="Unassembled WGS sequence"/>
</dbReference>
<proteinExistence type="predicted"/>
<accession>A0A1I4LI39</accession>
<dbReference type="STRING" id="254406.SAMN04488042_102104"/>
<gene>
    <name evidence="2" type="ORF">SAMN04488042_102104</name>
</gene>
<dbReference type="InterPro" id="IPR032710">
    <property type="entry name" value="NTF2-like_dom_sf"/>
</dbReference>
<evidence type="ECO:0000259" key="1">
    <source>
        <dbReference type="Pfam" id="PF12680"/>
    </source>
</evidence>
<feature type="domain" description="SnoaL-like" evidence="1">
    <location>
        <begin position="9"/>
        <end position="93"/>
    </location>
</feature>
<evidence type="ECO:0000313" key="2">
    <source>
        <dbReference type="EMBL" id="SFL90768.1"/>
    </source>
</evidence>
<protein>
    <submittedName>
        <fullName evidence="2">SnoaL-like domain-containing protein</fullName>
    </submittedName>
</protein>
<organism evidence="2 3">
    <name type="scientific">Shimia aestuarii</name>
    <dbReference type="NCBI Taxonomy" id="254406"/>
    <lineage>
        <taxon>Bacteria</taxon>
        <taxon>Pseudomonadati</taxon>
        <taxon>Pseudomonadota</taxon>
        <taxon>Alphaproteobacteria</taxon>
        <taxon>Rhodobacterales</taxon>
        <taxon>Roseobacteraceae</taxon>
    </lineage>
</organism>
<sequence>MTIHDFMAAYHRVWTNRDPEGFADLFIPGGRYHNTPFQVQTGRAELIEYWNRILLQEDIRMSVKVLAETETGGIGHWNVDYQVASEELFEIWAKSTGTGLPDRKPGDPLPRLTLDGTLLAEFAPDGLAREVRIWWHSNAYMP</sequence>
<evidence type="ECO:0000313" key="3">
    <source>
        <dbReference type="Proteomes" id="UP000199144"/>
    </source>
</evidence>
<dbReference type="SUPFAM" id="SSF54427">
    <property type="entry name" value="NTF2-like"/>
    <property type="match status" value="1"/>
</dbReference>
<dbReference type="AlphaFoldDB" id="A0A1I4LI39"/>
<reference evidence="2 3" key="1">
    <citation type="submission" date="2016-10" db="EMBL/GenBank/DDBJ databases">
        <authorList>
            <person name="de Groot N.N."/>
        </authorList>
    </citation>
    <scope>NUCLEOTIDE SEQUENCE [LARGE SCALE GENOMIC DNA]</scope>
    <source>
        <strain evidence="2 3">DSM 15283</strain>
    </source>
</reference>
<dbReference type="Pfam" id="PF12680">
    <property type="entry name" value="SnoaL_2"/>
    <property type="match status" value="1"/>
</dbReference>
<dbReference type="Gene3D" id="3.10.450.50">
    <property type="match status" value="1"/>
</dbReference>